<evidence type="ECO:0000256" key="6">
    <source>
        <dbReference type="ARBA" id="ARBA00023242"/>
    </source>
</evidence>
<sequence>MDTPPLSGSDSDSDDSLVTDRELQDAFSRGLLKPGLNVVLEGPKKAVNDVSGLKQCLAEFKRDLEWVERLDVTLSPVPEVSGPQSTPQNKDQKTVDPEDDFQREMSFYRQAQAAVLAVLPRLHQLRVPTKRPSDYFAEMAKSDQQMQKVRNKGFLWKAKALHSSVIPYHSAGLLGSIKRQELMELMELMALTD</sequence>
<dbReference type="GO" id="GO:0005730">
    <property type="term" value="C:nucleolus"/>
    <property type="evidence" value="ECO:0007669"/>
    <property type="project" value="UniProtKB-SubCell"/>
</dbReference>
<organism evidence="8 9">
    <name type="scientific">Leptonychotes weddellii</name>
    <name type="common">Weddell seal</name>
    <name type="synonym">Otaria weddellii</name>
    <dbReference type="NCBI Taxonomy" id="9713"/>
    <lineage>
        <taxon>Eukaryota</taxon>
        <taxon>Metazoa</taxon>
        <taxon>Chordata</taxon>
        <taxon>Craniata</taxon>
        <taxon>Vertebrata</taxon>
        <taxon>Euteleostomi</taxon>
        <taxon>Mammalia</taxon>
        <taxon>Eutheria</taxon>
        <taxon>Laurasiatheria</taxon>
        <taxon>Carnivora</taxon>
        <taxon>Caniformia</taxon>
        <taxon>Pinnipedia</taxon>
        <taxon>Phocidae</taxon>
        <taxon>Monachinae</taxon>
        <taxon>Lobodontini</taxon>
        <taxon>Leptonychotes</taxon>
    </lineage>
</organism>
<evidence type="ECO:0000256" key="7">
    <source>
        <dbReference type="SAM" id="MobiDB-lite"/>
    </source>
</evidence>
<evidence type="ECO:0000256" key="5">
    <source>
        <dbReference type="ARBA" id="ARBA00023054"/>
    </source>
</evidence>
<keyword evidence="6" id="KW-0539">Nucleus</keyword>
<proteinExistence type="inferred from homology"/>
<dbReference type="KEGG" id="lww:102751091"/>
<dbReference type="Proteomes" id="UP000245341">
    <property type="component" value="Unplaced"/>
</dbReference>
<evidence type="ECO:0000313" key="9">
    <source>
        <dbReference type="RefSeq" id="XP_030876832.1"/>
    </source>
</evidence>
<dbReference type="GO" id="GO:0042273">
    <property type="term" value="P:ribosomal large subunit biogenesis"/>
    <property type="evidence" value="ECO:0007669"/>
    <property type="project" value="TreeGrafter"/>
</dbReference>
<feature type="region of interest" description="Disordered" evidence="7">
    <location>
        <begin position="1"/>
        <end position="21"/>
    </location>
</feature>
<evidence type="ECO:0000256" key="1">
    <source>
        <dbReference type="ARBA" id="ARBA00003387"/>
    </source>
</evidence>
<accession>A0A7F8Q6F9</accession>
<evidence type="ECO:0000313" key="8">
    <source>
        <dbReference type="Proteomes" id="UP000245341"/>
    </source>
</evidence>
<keyword evidence="5" id="KW-0175">Coiled coil</keyword>
<dbReference type="PANTHER" id="PTHR13028:SF0">
    <property type="entry name" value="RRNA-PROCESSING PROTEIN EBP2-RELATED"/>
    <property type="match status" value="1"/>
</dbReference>
<protein>
    <submittedName>
        <fullName evidence="9">Probable rRNA-processing protein EBP2</fullName>
    </submittedName>
</protein>
<gene>
    <name evidence="9" type="primary">LOC102751091</name>
</gene>
<dbReference type="InterPro" id="IPR008610">
    <property type="entry name" value="Ebp2"/>
</dbReference>
<dbReference type="GeneID" id="102751091"/>
<reference evidence="9" key="1">
    <citation type="submission" date="2025-08" db="UniProtKB">
        <authorList>
            <consortium name="RefSeq"/>
        </authorList>
    </citation>
    <scope>IDENTIFICATION</scope>
    <source>
        <tissue evidence="9">Liver</tissue>
    </source>
</reference>
<dbReference type="PANTHER" id="PTHR13028">
    <property type="entry name" value="RRNA PROCESSING PROTEIN EBNA1-BINDING PROTEIN-RELATED"/>
    <property type="match status" value="1"/>
</dbReference>
<comment type="subcellular location">
    <subcellularLocation>
        <location evidence="2">Nucleus</location>
        <location evidence="2">Nucleolus</location>
    </subcellularLocation>
</comment>
<evidence type="ECO:0000256" key="4">
    <source>
        <dbReference type="ARBA" id="ARBA00022517"/>
    </source>
</evidence>
<name>A0A7F8Q6F9_LEPWE</name>
<evidence type="ECO:0000256" key="2">
    <source>
        <dbReference type="ARBA" id="ARBA00004604"/>
    </source>
</evidence>
<keyword evidence="4" id="KW-0690">Ribosome biogenesis</keyword>
<evidence type="ECO:0000256" key="3">
    <source>
        <dbReference type="ARBA" id="ARBA00007336"/>
    </source>
</evidence>
<dbReference type="GO" id="GO:0006364">
    <property type="term" value="P:rRNA processing"/>
    <property type="evidence" value="ECO:0007669"/>
    <property type="project" value="TreeGrafter"/>
</dbReference>
<dbReference type="GO" id="GO:0034399">
    <property type="term" value="C:nuclear periphery"/>
    <property type="evidence" value="ECO:0007669"/>
    <property type="project" value="TreeGrafter"/>
</dbReference>
<comment type="function">
    <text evidence="1">Required for the processing of the 27S pre-rRNA.</text>
</comment>
<dbReference type="Pfam" id="PF05890">
    <property type="entry name" value="Ebp2"/>
    <property type="match status" value="1"/>
</dbReference>
<keyword evidence="8" id="KW-1185">Reference proteome</keyword>
<feature type="region of interest" description="Disordered" evidence="7">
    <location>
        <begin position="76"/>
        <end position="97"/>
    </location>
</feature>
<dbReference type="RefSeq" id="XP_030876832.1">
    <property type="nucleotide sequence ID" value="XM_031020972.1"/>
</dbReference>
<comment type="similarity">
    <text evidence="3">Belongs to the EBP2 family.</text>
</comment>
<dbReference type="AlphaFoldDB" id="A0A7F8Q6F9"/>
<dbReference type="OrthoDB" id="443772at2759"/>
<dbReference type="GO" id="GO:0030687">
    <property type="term" value="C:preribosome, large subunit precursor"/>
    <property type="evidence" value="ECO:0007669"/>
    <property type="project" value="TreeGrafter"/>
</dbReference>